<organism evidence="2 3">
    <name type="scientific">Salinimicrobium profundisediminis</name>
    <dbReference type="NCBI Taxonomy" id="2994553"/>
    <lineage>
        <taxon>Bacteria</taxon>
        <taxon>Pseudomonadati</taxon>
        <taxon>Bacteroidota</taxon>
        <taxon>Flavobacteriia</taxon>
        <taxon>Flavobacteriales</taxon>
        <taxon>Flavobacteriaceae</taxon>
        <taxon>Salinimicrobium</taxon>
    </lineage>
</organism>
<protein>
    <submittedName>
        <fullName evidence="2">DinB family protein</fullName>
    </submittedName>
</protein>
<dbReference type="EMBL" id="JAPJDA010000007">
    <property type="protein sequence ID" value="MCX2837582.1"/>
    <property type="molecule type" value="Genomic_DNA"/>
</dbReference>
<evidence type="ECO:0000313" key="2">
    <source>
        <dbReference type="EMBL" id="MCX2837582.1"/>
    </source>
</evidence>
<proteinExistence type="predicted"/>
<comment type="caution">
    <text evidence="2">The sequence shown here is derived from an EMBL/GenBank/DDBJ whole genome shotgun (WGS) entry which is preliminary data.</text>
</comment>
<evidence type="ECO:0000259" key="1">
    <source>
        <dbReference type="Pfam" id="PF12867"/>
    </source>
</evidence>
<dbReference type="InterPro" id="IPR024775">
    <property type="entry name" value="DinB-like"/>
</dbReference>
<sequence length="152" mass="18149">METQRLKQEFSQLYNGDPWIDVTLKQTLHEISAEKAFKKIAEGRNSIWQILNHIIEWRRMILKRLSGTIVPVPEDNFIRKIEDPSEEAWQRTLQDLEETQQEWLLFFDGLKDEDLEKTYPGNGQRFYYLIQGIIQHDAYHLGQIVLLSKLQY</sequence>
<feature type="domain" description="DinB-like" evidence="1">
    <location>
        <begin position="24"/>
        <end position="144"/>
    </location>
</feature>
<evidence type="ECO:0000313" key="3">
    <source>
        <dbReference type="Proteomes" id="UP001148482"/>
    </source>
</evidence>
<dbReference type="Gene3D" id="1.20.120.450">
    <property type="entry name" value="dinb family like domain"/>
    <property type="match status" value="1"/>
</dbReference>
<name>A0A9X3CVE7_9FLAO</name>
<dbReference type="SUPFAM" id="SSF109854">
    <property type="entry name" value="DinB/YfiT-like putative metalloenzymes"/>
    <property type="match status" value="1"/>
</dbReference>
<dbReference type="Pfam" id="PF12867">
    <property type="entry name" value="DinB_2"/>
    <property type="match status" value="1"/>
</dbReference>
<dbReference type="InterPro" id="IPR034660">
    <property type="entry name" value="DinB/YfiT-like"/>
</dbReference>
<dbReference type="Proteomes" id="UP001148482">
    <property type="component" value="Unassembled WGS sequence"/>
</dbReference>
<gene>
    <name evidence="2" type="ORF">OQ279_05395</name>
</gene>
<keyword evidence="3" id="KW-1185">Reference proteome</keyword>
<accession>A0A9X3CVE7</accession>
<dbReference type="RefSeq" id="WP_266068819.1">
    <property type="nucleotide sequence ID" value="NZ_JAPJDA010000007.1"/>
</dbReference>
<reference evidence="2" key="1">
    <citation type="submission" date="2022-11" db="EMBL/GenBank/DDBJ databases">
        <title>Salinimicrobium profundisediminis sp. nov., isolated from deep-sea sediment of the Mariana Trench.</title>
        <authorList>
            <person name="Fu H."/>
        </authorList>
    </citation>
    <scope>NUCLEOTIDE SEQUENCE</scope>
    <source>
        <strain evidence="2">MT39</strain>
    </source>
</reference>
<dbReference type="AlphaFoldDB" id="A0A9X3CVE7"/>